<dbReference type="Proteomes" id="UP000663881">
    <property type="component" value="Unassembled WGS sequence"/>
</dbReference>
<proteinExistence type="predicted"/>
<gene>
    <name evidence="1" type="ORF">OKA104_LOCUS49325</name>
</gene>
<evidence type="ECO:0000313" key="1">
    <source>
        <dbReference type="EMBL" id="CAF4360991.1"/>
    </source>
</evidence>
<dbReference type="EMBL" id="CAJOAY010022818">
    <property type="protein sequence ID" value="CAF4360991.1"/>
    <property type="molecule type" value="Genomic_DNA"/>
</dbReference>
<sequence>MNDKYEFDVVAIDCYPLLSDVNTKLVSEPTKVTIKVVKSCKPSIT</sequence>
<protein>
    <submittedName>
        <fullName evidence="1">Uncharacterized protein</fullName>
    </submittedName>
</protein>
<evidence type="ECO:0000313" key="2">
    <source>
        <dbReference type="Proteomes" id="UP000663881"/>
    </source>
</evidence>
<feature type="non-terminal residue" evidence="1">
    <location>
        <position position="45"/>
    </location>
</feature>
<comment type="caution">
    <text evidence="1">The sequence shown here is derived from an EMBL/GenBank/DDBJ whole genome shotgun (WGS) entry which is preliminary data.</text>
</comment>
<dbReference type="AlphaFoldDB" id="A0A820LR80"/>
<accession>A0A820LR80</accession>
<reference evidence="1" key="1">
    <citation type="submission" date="2021-02" db="EMBL/GenBank/DDBJ databases">
        <authorList>
            <person name="Nowell W R."/>
        </authorList>
    </citation>
    <scope>NUCLEOTIDE SEQUENCE</scope>
</reference>
<organism evidence="1 2">
    <name type="scientific">Adineta steineri</name>
    <dbReference type="NCBI Taxonomy" id="433720"/>
    <lineage>
        <taxon>Eukaryota</taxon>
        <taxon>Metazoa</taxon>
        <taxon>Spiralia</taxon>
        <taxon>Gnathifera</taxon>
        <taxon>Rotifera</taxon>
        <taxon>Eurotatoria</taxon>
        <taxon>Bdelloidea</taxon>
        <taxon>Adinetida</taxon>
        <taxon>Adinetidae</taxon>
        <taxon>Adineta</taxon>
    </lineage>
</organism>
<name>A0A820LR80_9BILA</name>